<dbReference type="Proteomes" id="UP001642484">
    <property type="component" value="Unassembled WGS sequence"/>
</dbReference>
<organism evidence="2 3">
    <name type="scientific">Durusdinium trenchii</name>
    <dbReference type="NCBI Taxonomy" id="1381693"/>
    <lineage>
        <taxon>Eukaryota</taxon>
        <taxon>Sar</taxon>
        <taxon>Alveolata</taxon>
        <taxon>Dinophyceae</taxon>
        <taxon>Suessiales</taxon>
        <taxon>Symbiodiniaceae</taxon>
        <taxon>Durusdinium</taxon>
    </lineage>
</organism>
<sequence>MGLDRLFSISGYSKTKKHVLYVLLSVFGHMTADCRVGFFILIQFTSFSEETLKLFCQISRKLAPSLCPNSNDHHRKSSNKLRPTRPIGTPTLVRPSFQNFSQQRTTKIKCFAFKGGGRPRVE</sequence>
<evidence type="ECO:0000313" key="2">
    <source>
        <dbReference type="EMBL" id="CAK9072518.1"/>
    </source>
</evidence>
<protein>
    <submittedName>
        <fullName evidence="2">Uncharacterized protein</fullName>
    </submittedName>
</protein>
<evidence type="ECO:0000256" key="1">
    <source>
        <dbReference type="SAM" id="MobiDB-lite"/>
    </source>
</evidence>
<evidence type="ECO:0000313" key="3">
    <source>
        <dbReference type="Proteomes" id="UP001642484"/>
    </source>
</evidence>
<accession>A0ABP0PA62</accession>
<reference evidence="2 3" key="1">
    <citation type="submission" date="2024-02" db="EMBL/GenBank/DDBJ databases">
        <authorList>
            <person name="Chen Y."/>
            <person name="Shah S."/>
            <person name="Dougan E. K."/>
            <person name="Thang M."/>
            <person name="Chan C."/>
        </authorList>
    </citation>
    <scope>NUCLEOTIDE SEQUENCE [LARGE SCALE GENOMIC DNA]</scope>
</reference>
<gene>
    <name evidence="2" type="ORF">CCMP2556_LOCUS35677</name>
</gene>
<comment type="caution">
    <text evidence="2">The sequence shown here is derived from an EMBL/GenBank/DDBJ whole genome shotgun (WGS) entry which is preliminary data.</text>
</comment>
<feature type="region of interest" description="Disordered" evidence="1">
    <location>
        <begin position="68"/>
        <end position="91"/>
    </location>
</feature>
<proteinExistence type="predicted"/>
<feature type="compositionally biased region" description="Basic residues" evidence="1">
    <location>
        <begin position="73"/>
        <end position="83"/>
    </location>
</feature>
<name>A0ABP0PA62_9DINO</name>
<dbReference type="EMBL" id="CAXAMN010022762">
    <property type="protein sequence ID" value="CAK9072518.1"/>
    <property type="molecule type" value="Genomic_DNA"/>
</dbReference>
<keyword evidence="3" id="KW-1185">Reference proteome</keyword>